<keyword evidence="3 10" id="KW-0028">Amino-acid biosynthesis</keyword>
<name>A0A2G1BYF4_9FLAO</name>
<dbReference type="GO" id="GO:0004359">
    <property type="term" value="F:glutaminase activity"/>
    <property type="evidence" value="ECO:0007669"/>
    <property type="project" value="UniProtKB-EC"/>
</dbReference>
<keyword evidence="4 10" id="KW-0378">Hydrolase</keyword>
<organism evidence="14 15">
    <name type="scientific">Tenacibaculum discolor</name>
    <dbReference type="NCBI Taxonomy" id="361581"/>
    <lineage>
        <taxon>Bacteria</taxon>
        <taxon>Pseudomonadati</taxon>
        <taxon>Bacteroidota</taxon>
        <taxon>Flavobacteriia</taxon>
        <taxon>Flavobacteriales</taxon>
        <taxon>Flavobacteriaceae</taxon>
        <taxon>Tenacibaculum</taxon>
    </lineage>
</organism>
<evidence type="ECO:0000256" key="10">
    <source>
        <dbReference type="HAMAP-Rule" id="MF_00278"/>
    </source>
</evidence>
<dbReference type="SUPFAM" id="SSF52317">
    <property type="entry name" value="Class I glutamine amidotransferase-like"/>
    <property type="match status" value="1"/>
</dbReference>
<dbReference type="Pfam" id="PF00117">
    <property type="entry name" value="GATase"/>
    <property type="match status" value="1"/>
</dbReference>
<accession>A0A2G1BYF4</accession>
<comment type="catalytic activity">
    <reaction evidence="8 10">
        <text>5-[(5-phospho-1-deoxy-D-ribulos-1-ylimino)methylamino]-1-(5-phospho-beta-D-ribosyl)imidazole-4-carboxamide + L-glutamine = D-erythro-1-(imidazol-4-yl)glycerol 3-phosphate + 5-amino-1-(5-phospho-beta-D-ribosyl)imidazole-4-carboxamide + L-glutamate + H(+)</text>
        <dbReference type="Rhea" id="RHEA:24793"/>
        <dbReference type="ChEBI" id="CHEBI:15378"/>
        <dbReference type="ChEBI" id="CHEBI:29985"/>
        <dbReference type="ChEBI" id="CHEBI:58278"/>
        <dbReference type="ChEBI" id="CHEBI:58359"/>
        <dbReference type="ChEBI" id="CHEBI:58475"/>
        <dbReference type="ChEBI" id="CHEBI:58525"/>
        <dbReference type="EC" id="4.3.2.10"/>
    </reaction>
</comment>
<feature type="active site" evidence="10 11">
    <location>
        <position position="175"/>
    </location>
</feature>
<feature type="domain" description="Glutamine amidotransferase" evidence="12">
    <location>
        <begin position="7"/>
        <end position="191"/>
    </location>
</feature>
<evidence type="ECO:0000256" key="11">
    <source>
        <dbReference type="PIRSR" id="PIRSR000495-1"/>
    </source>
</evidence>
<dbReference type="EMBL" id="PDUU01000003">
    <property type="protein sequence ID" value="PHN98635.1"/>
    <property type="molecule type" value="Genomic_DNA"/>
</dbReference>
<dbReference type="AlphaFoldDB" id="A0A2G1BYF4"/>
<evidence type="ECO:0000256" key="2">
    <source>
        <dbReference type="ARBA" id="ARBA00011152"/>
    </source>
</evidence>
<sequence length="193" mass="21797">MIAIIKYNAGNIRSVQNALTRLGYESIITDNPEEIQSADKVIFPGVGEASSAMQYLKERNLDELIVSLKQPVLGICLGLQLMCTYSEEGDTKCLGIFDARTKQFPPKEKVPHMGWNNFSELKSSKLFTNIALEDDVYYVHGYYAEVSKNTLATCDYILPFSTVMQQDNFYAMQFHPEKSADVGEQLLNNFLEL</sequence>
<comment type="subcellular location">
    <subcellularLocation>
        <location evidence="10">Cytoplasm</location>
    </subcellularLocation>
</comment>
<evidence type="ECO:0000256" key="9">
    <source>
        <dbReference type="ARBA" id="ARBA00049534"/>
    </source>
</evidence>
<comment type="catalytic activity">
    <reaction evidence="9 10">
        <text>L-glutamine + H2O = L-glutamate + NH4(+)</text>
        <dbReference type="Rhea" id="RHEA:15889"/>
        <dbReference type="ChEBI" id="CHEBI:15377"/>
        <dbReference type="ChEBI" id="CHEBI:28938"/>
        <dbReference type="ChEBI" id="CHEBI:29985"/>
        <dbReference type="ChEBI" id="CHEBI:58359"/>
        <dbReference type="EC" id="3.5.1.2"/>
    </reaction>
</comment>
<dbReference type="GO" id="GO:0016829">
    <property type="term" value="F:lyase activity"/>
    <property type="evidence" value="ECO:0007669"/>
    <property type="project" value="UniProtKB-KW"/>
</dbReference>
<keyword evidence="7 10" id="KW-0456">Lyase</keyword>
<evidence type="ECO:0000259" key="12">
    <source>
        <dbReference type="Pfam" id="PF00117"/>
    </source>
</evidence>
<dbReference type="PANTHER" id="PTHR42701">
    <property type="entry name" value="IMIDAZOLE GLYCEROL PHOSPHATE SYNTHASE SUBUNIT HISH"/>
    <property type="match status" value="1"/>
</dbReference>
<feature type="active site" evidence="10 11">
    <location>
        <position position="177"/>
    </location>
</feature>
<evidence type="ECO:0000256" key="6">
    <source>
        <dbReference type="ARBA" id="ARBA00023102"/>
    </source>
</evidence>
<keyword evidence="6 10" id="KW-0368">Histidine biosynthesis</keyword>
<dbReference type="EC" id="4.3.2.10" evidence="10"/>
<evidence type="ECO:0000256" key="8">
    <source>
        <dbReference type="ARBA" id="ARBA00047838"/>
    </source>
</evidence>
<comment type="caution">
    <text evidence="14">The sequence shown here is derived from an EMBL/GenBank/DDBJ whole genome shotgun (WGS) entry which is preliminary data.</text>
</comment>
<dbReference type="Proteomes" id="UP000222163">
    <property type="component" value="Unassembled WGS sequence"/>
</dbReference>
<comment type="function">
    <text evidence="10">IGPS catalyzes the conversion of PRFAR and glutamine to IGP, AICAR and glutamate. The HisH subunit catalyzes the hydrolysis of glutamine to glutamate and ammonia as part of the synthesis of IGP and AICAR. The resulting ammonia molecule is channeled to the active site of HisF.</text>
</comment>
<dbReference type="GO" id="GO:0000107">
    <property type="term" value="F:imidazoleglycerol-phosphate synthase activity"/>
    <property type="evidence" value="ECO:0007669"/>
    <property type="project" value="UniProtKB-UniRule"/>
</dbReference>
<comment type="subunit">
    <text evidence="2 10">Heterodimer of HisH and HisF.</text>
</comment>
<dbReference type="GO" id="GO:0000105">
    <property type="term" value="P:L-histidine biosynthetic process"/>
    <property type="evidence" value="ECO:0007669"/>
    <property type="project" value="UniProtKB-UniRule"/>
</dbReference>
<comment type="pathway">
    <text evidence="1 10">Amino-acid biosynthesis; L-histidine biosynthesis; L-histidine from 5-phospho-alpha-D-ribose 1-diphosphate: step 5/9.</text>
</comment>
<dbReference type="HAMAP" id="MF_00278">
    <property type="entry name" value="HisH"/>
    <property type="match status" value="1"/>
</dbReference>
<evidence type="ECO:0000256" key="3">
    <source>
        <dbReference type="ARBA" id="ARBA00022605"/>
    </source>
</evidence>
<dbReference type="RefSeq" id="WP_099214454.1">
    <property type="nucleotide sequence ID" value="NZ_JAUYVU010000002.1"/>
</dbReference>
<gene>
    <name evidence="10 14" type="primary">hisH</name>
    <name evidence="14" type="ORF">CSC81_03850</name>
    <name evidence="13" type="ORF">Q8W23_04245</name>
</gene>
<dbReference type="PROSITE" id="PS51273">
    <property type="entry name" value="GATASE_TYPE_1"/>
    <property type="match status" value="1"/>
</dbReference>
<keyword evidence="5 10" id="KW-0315">Glutamine amidotransferase</keyword>
<dbReference type="InterPro" id="IPR017926">
    <property type="entry name" value="GATASE"/>
</dbReference>
<dbReference type="InterPro" id="IPR010139">
    <property type="entry name" value="Imidazole-glycPsynth_HisH"/>
</dbReference>
<evidence type="ECO:0000256" key="1">
    <source>
        <dbReference type="ARBA" id="ARBA00005091"/>
    </source>
</evidence>
<evidence type="ECO:0000313" key="13">
    <source>
        <dbReference type="EMBL" id="MDP2540678.1"/>
    </source>
</evidence>
<keyword evidence="10" id="KW-0963">Cytoplasm</keyword>
<dbReference type="UniPathway" id="UPA00031">
    <property type="reaction ID" value="UER00010"/>
</dbReference>
<dbReference type="EC" id="3.5.1.2" evidence="10"/>
<keyword evidence="16" id="KW-1185">Reference proteome</keyword>
<reference evidence="14 15" key="1">
    <citation type="journal article" date="2016" name="Nat. Commun.">
        <title>Microbial interactions lead to rapid micro-scale successions on model marine particles.</title>
        <authorList>
            <person name="Datta M.S."/>
            <person name="Sliwerska E."/>
            <person name="Gore J."/>
            <person name="Polz M.F."/>
            <person name="Cordero O.X."/>
        </authorList>
    </citation>
    <scope>NUCLEOTIDE SEQUENCE [LARGE SCALE GENOMIC DNA]</scope>
    <source>
        <strain evidence="14 15">4G03</strain>
    </source>
</reference>
<evidence type="ECO:0000256" key="5">
    <source>
        <dbReference type="ARBA" id="ARBA00022962"/>
    </source>
</evidence>
<dbReference type="CDD" id="cd01748">
    <property type="entry name" value="GATase1_IGP_Synthase"/>
    <property type="match status" value="1"/>
</dbReference>
<proteinExistence type="inferred from homology"/>
<reference evidence="14" key="2">
    <citation type="submission" date="2017-10" db="EMBL/GenBank/DDBJ databases">
        <authorList>
            <person name="Enke T.N."/>
            <person name="Cordero O.X."/>
        </authorList>
    </citation>
    <scope>NUCLEOTIDE SEQUENCE</scope>
    <source>
        <strain evidence="14">4G03</strain>
    </source>
</reference>
<dbReference type="Proteomes" id="UP001242342">
    <property type="component" value="Unassembled WGS sequence"/>
</dbReference>
<dbReference type="PANTHER" id="PTHR42701:SF1">
    <property type="entry name" value="IMIDAZOLE GLYCEROL PHOSPHATE SYNTHASE SUBUNIT HISH"/>
    <property type="match status" value="1"/>
</dbReference>
<dbReference type="InterPro" id="IPR029062">
    <property type="entry name" value="Class_I_gatase-like"/>
</dbReference>
<evidence type="ECO:0000256" key="4">
    <source>
        <dbReference type="ARBA" id="ARBA00022801"/>
    </source>
</evidence>
<evidence type="ECO:0000313" key="14">
    <source>
        <dbReference type="EMBL" id="PHN98635.1"/>
    </source>
</evidence>
<feature type="active site" description="Nucleophile" evidence="10 11">
    <location>
        <position position="76"/>
    </location>
</feature>
<evidence type="ECO:0000313" key="16">
    <source>
        <dbReference type="Proteomes" id="UP001242342"/>
    </source>
</evidence>
<dbReference type="Gene3D" id="3.40.50.880">
    <property type="match status" value="1"/>
</dbReference>
<protein>
    <recommendedName>
        <fullName evidence="10">Imidazole glycerol phosphate synthase subunit HisH</fullName>
        <ecNumber evidence="10">4.3.2.10</ecNumber>
    </recommendedName>
    <alternativeName>
        <fullName evidence="10">IGP synthase glutaminase subunit</fullName>
        <ecNumber evidence="10">3.5.1.2</ecNumber>
    </alternativeName>
    <alternativeName>
        <fullName evidence="10">IGP synthase subunit HisH</fullName>
    </alternativeName>
    <alternativeName>
        <fullName evidence="10">ImGP synthase subunit HisH</fullName>
        <shortName evidence="10">IGPS subunit HisH</shortName>
    </alternativeName>
</protein>
<dbReference type="NCBIfam" id="TIGR01855">
    <property type="entry name" value="IMP_synth_hisH"/>
    <property type="match status" value="1"/>
</dbReference>
<dbReference type="EMBL" id="JAUYVU010000002">
    <property type="protein sequence ID" value="MDP2540678.1"/>
    <property type="molecule type" value="Genomic_DNA"/>
</dbReference>
<evidence type="ECO:0000313" key="15">
    <source>
        <dbReference type="Proteomes" id="UP000222163"/>
    </source>
</evidence>
<dbReference type="GO" id="GO:0005737">
    <property type="term" value="C:cytoplasm"/>
    <property type="evidence" value="ECO:0007669"/>
    <property type="project" value="UniProtKB-SubCell"/>
</dbReference>
<accession>A0A497Z7W2</accession>
<reference evidence="13 16" key="3">
    <citation type="submission" date="2023-07" db="EMBL/GenBank/DDBJ databases">
        <title>Genome content predicts the carbon catabolic preferences of heterotrophic bacteria.</title>
        <authorList>
            <person name="Gralka M."/>
        </authorList>
    </citation>
    <scope>NUCLEOTIDE SEQUENCE [LARGE SCALE GENOMIC DNA]</scope>
    <source>
        <strain evidence="13 16">4G03</strain>
    </source>
</reference>
<dbReference type="PIRSF" id="PIRSF000495">
    <property type="entry name" value="Amidotransf_hisH"/>
    <property type="match status" value="1"/>
</dbReference>
<evidence type="ECO:0000256" key="7">
    <source>
        <dbReference type="ARBA" id="ARBA00023239"/>
    </source>
</evidence>